<keyword evidence="1" id="KW-1133">Transmembrane helix</keyword>
<dbReference type="InterPro" id="IPR021840">
    <property type="entry name" value="DUF3433"/>
</dbReference>
<gene>
    <name evidence="2" type="ORF">PG996_012033</name>
</gene>
<keyword evidence="1" id="KW-0472">Membrane</keyword>
<proteinExistence type="predicted"/>
<keyword evidence="1" id="KW-0812">Transmembrane</keyword>
<dbReference type="Pfam" id="PF11915">
    <property type="entry name" value="DUF3433"/>
    <property type="match status" value="1"/>
</dbReference>
<evidence type="ECO:0000256" key="1">
    <source>
        <dbReference type="SAM" id="Phobius"/>
    </source>
</evidence>
<evidence type="ECO:0000313" key="3">
    <source>
        <dbReference type="Proteomes" id="UP001446871"/>
    </source>
</evidence>
<reference evidence="2 3" key="1">
    <citation type="submission" date="2023-01" db="EMBL/GenBank/DDBJ databases">
        <title>Analysis of 21 Apiospora genomes using comparative genomics revels a genus with tremendous synthesis potential of carbohydrate active enzymes and secondary metabolites.</title>
        <authorList>
            <person name="Sorensen T."/>
        </authorList>
    </citation>
    <scope>NUCLEOTIDE SEQUENCE [LARGE SCALE GENOMIC DNA]</scope>
    <source>
        <strain evidence="2 3">CBS 83171</strain>
    </source>
</reference>
<sequence>MSGRPIPASESVLLDYTSPSFSKALSKAIRLRHYSVAGSILVFVLLKAVIFISTSLFFVGPALHRDSVSIQYTNTFSTSDLVPLADYGTEYHSNVWYDPPFVASDPSLWSYLARLNNNATNFTNDATSRDHVYQGYSLSEPPQKLKTVVGPVDVFLPRVSCEAARLLHNESSSDYSFETPDYSTGELIETETAWDTNGTTDTSRKAIYCLVSRLDYGMAEQQCG</sequence>
<evidence type="ECO:0000313" key="2">
    <source>
        <dbReference type="EMBL" id="KAK8052732.1"/>
    </source>
</evidence>
<keyword evidence="3" id="KW-1185">Reference proteome</keyword>
<dbReference type="Proteomes" id="UP001446871">
    <property type="component" value="Unassembled WGS sequence"/>
</dbReference>
<protein>
    <submittedName>
        <fullName evidence="2">Uncharacterized protein</fullName>
    </submittedName>
</protein>
<dbReference type="EMBL" id="JAQQWM010000008">
    <property type="protein sequence ID" value="KAK8052732.1"/>
    <property type="molecule type" value="Genomic_DNA"/>
</dbReference>
<accession>A0ABR1U201</accession>
<comment type="caution">
    <text evidence="2">The sequence shown here is derived from an EMBL/GenBank/DDBJ whole genome shotgun (WGS) entry which is preliminary data.</text>
</comment>
<feature type="transmembrane region" description="Helical" evidence="1">
    <location>
        <begin position="36"/>
        <end position="59"/>
    </location>
</feature>
<name>A0ABR1U201_9PEZI</name>
<organism evidence="2 3">
    <name type="scientific">Apiospora saccharicola</name>
    <dbReference type="NCBI Taxonomy" id="335842"/>
    <lineage>
        <taxon>Eukaryota</taxon>
        <taxon>Fungi</taxon>
        <taxon>Dikarya</taxon>
        <taxon>Ascomycota</taxon>
        <taxon>Pezizomycotina</taxon>
        <taxon>Sordariomycetes</taxon>
        <taxon>Xylariomycetidae</taxon>
        <taxon>Amphisphaeriales</taxon>
        <taxon>Apiosporaceae</taxon>
        <taxon>Apiospora</taxon>
    </lineage>
</organism>